<feature type="transmembrane region" description="Helical" evidence="1">
    <location>
        <begin position="359"/>
        <end position="378"/>
    </location>
</feature>
<dbReference type="RefSeq" id="WP_011973362.1">
    <property type="nucleotide sequence ID" value="NC_009635.1"/>
</dbReference>
<feature type="transmembrane region" description="Helical" evidence="1">
    <location>
        <begin position="390"/>
        <end position="413"/>
    </location>
</feature>
<organism evidence="2 3">
    <name type="scientific">Methanococcus aeolicus (strain ATCC BAA-1280 / DSM 17508 / OCM 812 / Nankai-3)</name>
    <dbReference type="NCBI Taxonomy" id="419665"/>
    <lineage>
        <taxon>Archaea</taxon>
        <taxon>Methanobacteriati</taxon>
        <taxon>Methanobacteriota</taxon>
        <taxon>Methanomada group</taxon>
        <taxon>Methanococci</taxon>
        <taxon>Methanococcales</taxon>
        <taxon>Methanococcaceae</taxon>
        <taxon>Methanococcus</taxon>
    </lineage>
</organism>
<keyword evidence="3" id="KW-1185">Reference proteome</keyword>
<dbReference type="InterPro" id="IPR046671">
    <property type="entry name" value="DUF6541"/>
</dbReference>
<feature type="transmembrane region" description="Helical" evidence="1">
    <location>
        <begin position="89"/>
        <end position="107"/>
    </location>
</feature>
<feature type="transmembrane region" description="Helical" evidence="1">
    <location>
        <begin position="327"/>
        <end position="347"/>
    </location>
</feature>
<dbReference type="HOGENOM" id="CLU_459782_0_0_2"/>
<evidence type="ECO:0000313" key="3">
    <source>
        <dbReference type="Proteomes" id="UP000001106"/>
    </source>
</evidence>
<dbReference type="Proteomes" id="UP000001106">
    <property type="component" value="Chromosome"/>
</dbReference>
<feature type="transmembrane region" description="Helical" evidence="1">
    <location>
        <begin position="209"/>
        <end position="235"/>
    </location>
</feature>
<gene>
    <name evidence="2" type="ordered locus">Maeo_0646</name>
</gene>
<keyword evidence="1" id="KW-1133">Transmembrane helix</keyword>
<dbReference type="KEGG" id="mae:Maeo_0646"/>
<dbReference type="EMBL" id="CP000743">
    <property type="protein sequence ID" value="ABR56230.1"/>
    <property type="molecule type" value="Genomic_DNA"/>
</dbReference>
<feature type="transmembrane region" description="Helical" evidence="1">
    <location>
        <begin position="288"/>
        <end position="306"/>
    </location>
</feature>
<reference evidence="2" key="1">
    <citation type="submission" date="2007-06" db="EMBL/GenBank/DDBJ databases">
        <title>Complete sequence of Methanococcus aeolicus Nankai-3.</title>
        <authorList>
            <consortium name="US DOE Joint Genome Institute"/>
            <person name="Copeland A."/>
            <person name="Lucas S."/>
            <person name="Lapidus A."/>
            <person name="Barry K."/>
            <person name="Glavina del Rio T."/>
            <person name="Dalin E."/>
            <person name="Tice H."/>
            <person name="Pitluck S."/>
            <person name="Chain P."/>
            <person name="Malfatti S."/>
            <person name="Shin M."/>
            <person name="Vergez L."/>
            <person name="Schmutz J."/>
            <person name="Larimer F."/>
            <person name="Land M."/>
            <person name="Hauser L."/>
            <person name="Kyrpides N."/>
            <person name="Lykidis A."/>
            <person name="Sieprawska-Lupa M."/>
            <person name="Whitman W.B."/>
            <person name="Richardson P."/>
        </authorList>
    </citation>
    <scope>NUCLEOTIDE SEQUENCE [LARGE SCALE GENOMIC DNA]</scope>
    <source>
        <strain evidence="2">Nankai-3</strain>
    </source>
</reference>
<feature type="transmembrane region" description="Helical" evidence="1">
    <location>
        <begin position="425"/>
        <end position="445"/>
    </location>
</feature>
<feature type="transmembrane region" description="Helical" evidence="1">
    <location>
        <begin position="25"/>
        <end position="44"/>
    </location>
</feature>
<sequence>MDIIYPITLLILIYFVNPLKNEEKLFTTPFLTVSYVIIMTYILSLLNISIYKFLYIMPLLIFSIYYLKTKKLNFNKEYNAIKQALKRKYIILSIILLFTIFMGYNIFPPNPANTTDTQFHSYKSKAMIEEKTIFYKTNEIPYKYYVSYPAGFHSLVYYLSSSVSDILNSIQFIKFYILLLFVLGYYLIGEAIKKGLGCWIALFLPLTNVVYRIVGVLLPNTLGYALMLICIFFILKYRTTKNNIYLILFSFITISLVYIHTFPLIILVLFLISLSIYDLYLKYYKNIVKYWSSLILSILSAVLLIYSKMAENIVSYGKSTNFTPEPISAIIRNILAGMGIIYLYIWTNSSKTGILDNTNTVFISLIFTVLLIIGIYNLSKTKNNNLNNGAPFILLLILLILNIINIKFIHIPIPFFSSQYDSARMAIHIQIIMPIFYGAGLYAIYKLIESNKKTKISTYNILKPLFIISILLFSTISAYTNYEIISEKQKDSFVIHNNDLKIFEYMNKHNITNQIILNFGEDAGQFLPIYTKNKPVFYFYKFQSNNATVGNTSFDSIISAIDNKNYTTILNSCKKENISYIYMPEYLGKYDGGFFNNSKYFKIIHIKGNAKLVKIK</sequence>
<name>A6UUQ8_META3</name>
<dbReference type="AlphaFoldDB" id="A6UUQ8"/>
<keyword evidence="1" id="KW-0472">Membrane</keyword>
<keyword evidence="1" id="KW-0812">Transmembrane</keyword>
<feature type="transmembrane region" description="Helical" evidence="1">
    <location>
        <begin position="465"/>
        <end position="482"/>
    </location>
</feature>
<accession>A6UUQ8</accession>
<dbReference type="GeneID" id="5327690"/>
<protein>
    <recommendedName>
        <fullName evidence="4">Glycosyltransferase RgtA/B/C/D-like domain-containing protein</fullName>
    </recommendedName>
</protein>
<evidence type="ECO:0000313" key="2">
    <source>
        <dbReference type="EMBL" id="ABR56230.1"/>
    </source>
</evidence>
<feature type="transmembrane region" description="Helical" evidence="1">
    <location>
        <begin position="172"/>
        <end position="189"/>
    </location>
</feature>
<dbReference type="STRING" id="419665.Maeo_0646"/>
<evidence type="ECO:0008006" key="4">
    <source>
        <dbReference type="Google" id="ProtNLM"/>
    </source>
</evidence>
<dbReference type="Pfam" id="PF20176">
    <property type="entry name" value="DUF6541"/>
    <property type="match status" value="1"/>
</dbReference>
<proteinExistence type="predicted"/>
<dbReference type="OrthoDB" id="62742at2157"/>
<feature type="transmembrane region" description="Helical" evidence="1">
    <location>
        <begin position="50"/>
        <end position="68"/>
    </location>
</feature>
<dbReference type="eggNOG" id="arCOG05831">
    <property type="taxonomic scope" value="Archaea"/>
</dbReference>
<feature type="transmembrane region" description="Helical" evidence="1">
    <location>
        <begin position="247"/>
        <end position="276"/>
    </location>
</feature>
<evidence type="ECO:0000256" key="1">
    <source>
        <dbReference type="SAM" id="Phobius"/>
    </source>
</evidence>